<keyword evidence="11" id="KW-1185">Reference proteome</keyword>
<name>A0A1S7U635_9HYPH</name>
<keyword evidence="4" id="KW-0732">Signal</keyword>
<dbReference type="SUPFAM" id="SSF53850">
    <property type="entry name" value="Periplasmic binding protein-like II"/>
    <property type="match status" value="1"/>
</dbReference>
<proteinExistence type="inferred from homology"/>
<reference evidence="10" key="1">
    <citation type="submission" date="2016-01" db="EMBL/GenBank/DDBJ databases">
        <authorList>
            <person name="Regsiter A."/>
            <person name="william w."/>
        </authorList>
    </citation>
    <scope>NUCLEOTIDE SEQUENCE</scope>
    <source>
        <strain evidence="10">NCPPB 1641</strain>
    </source>
</reference>
<evidence type="ECO:0000256" key="3">
    <source>
        <dbReference type="ARBA" id="ARBA00022475"/>
    </source>
</evidence>
<dbReference type="Proteomes" id="UP000192140">
    <property type="component" value="Unassembled WGS sequence"/>
</dbReference>
<evidence type="ECO:0000256" key="5">
    <source>
        <dbReference type="ARBA" id="ARBA00022764"/>
    </source>
</evidence>
<protein>
    <submittedName>
        <fullName evidence="10">ABC transporter, substrate binding protein (Sugar)</fullName>
    </submittedName>
</protein>
<keyword evidence="3" id="KW-1003">Cell membrane</keyword>
<evidence type="ECO:0000256" key="4">
    <source>
        <dbReference type="ARBA" id="ARBA00022729"/>
    </source>
</evidence>
<evidence type="ECO:0000313" key="11">
    <source>
        <dbReference type="Proteomes" id="UP000192140"/>
    </source>
</evidence>
<comment type="subcellular location">
    <subcellularLocation>
        <location evidence="1">Periplasm</location>
    </subcellularLocation>
</comment>
<evidence type="ECO:0000256" key="9">
    <source>
        <dbReference type="SAM" id="MobiDB-lite"/>
    </source>
</evidence>
<comment type="similarity">
    <text evidence="2">Belongs to the bacterial solute-binding protein 1 family.</text>
</comment>
<evidence type="ECO:0000256" key="6">
    <source>
        <dbReference type="ARBA" id="ARBA00023136"/>
    </source>
</evidence>
<dbReference type="Gene3D" id="3.40.190.10">
    <property type="entry name" value="Periplasmic binding protein-like II"/>
    <property type="match status" value="2"/>
</dbReference>
<evidence type="ECO:0000256" key="1">
    <source>
        <dbReference type="ARBA" id="ARBA00004418"/>
    </source>
</evidence>
<organism evidence="10 11">
    <name type="scientific">Agrobacterium deltaense NCPPB 1641</name>
    <dbReference type="NCBI Taxonomy" id="1183425"/>
    <lineage>
        <taxon>Bacteria</taxon>
        <taxon>Pseudomonadati</taxon>
        <taxon>Pseudomonadota</taxon>
        <taxon>Alphaproteobacteria</taxon>
        <taxon>Hyphomicrobiales</taxon>
        <taxon>Rhizobiaceae</taxon>
        <taxon>Rhizobium/Agrobacterium group</taxon>
        <taxon>Agrobacterium</taxon>
    </lineage>
</organism>
<accession>A0A1S7U635</accession>
<dbReference type="PANTHER" id="PTHR43649">
    <property type="entry name" value="ARABINOSE-BINDING PROTEIN-RELATED"/>
    <property type="match status" value="1"/>
</dbReference>
<keyword evidence="5" id="KW-0574">Periplasm</keyword>
<dbReference type="AlphaFoldDB" id="A0A1S7U635"/>
<dbReference type="InterPro" id="IPR006059">
    <property type="entry name" value="SBP"/>
</dbReference>
<feature type="region of interest" description="Disordered" evidence="9">
    <location>
        <begin position="1"/>
        <end position="23"/>
    </location>
</feature>
<sequence>MRSRNKSAPTGRERYAPAFSSGGDTSLRKITEIWEDMIDMKFFRNSLAAASKLAALASCVVFTGSIAGAADFNWRSQEGQTINVLFTNHPWPNAIKDMTSEFTEKTGIKVRVEILNEDPIRARLSTLMQARSSDVDAFISLKIREGAVYNKAGWYADLNPLLKDASLTSPDFNFEDFGEGLRKNEIFDGKLTGVPINVEGPLFYWRKDIFAKCNVPEPQYLEDIPAAAKTISECDKSVNAWTARGVRNAIPYPMASFVFNLGGDFKSADKTKPGLCQEKTIAGLQMYGDLLKTYGAVGASNHSFPQVVELLGQGKVAMTHESSNEFSNIVKFPGRAEDLAIKVLPPGKETGISKPVAFGWGLSMSNFSKRKEATWLFMQWATSPEIEARLIQAGVAPPRSSVFDGADMKKFTDELPIRKSWADAIRQISKTGTGDYASPTDKVPQTREIIGKVVQDYLLGNNTIKDGACEADKALFALQ</sequence>
<evidence type="ECO:0000313" key="10">
    <source>
        <dbReference type="EMBL" id="CVI62277.1"/>
    </source>
</evidence>
<dbReference type="InterPro" id="IPR050490">
    <property type="entry name" value="Bact_solute-bd_prot1"/>
</dbReference>
<evidence type="ECO:0000256" key="7">
    <source>
        <dbReference type="ARBA" id="ARBA00023139"/>
    </source>
</evidence>
<keyword evidence="7" id="KW-0564">Palmitate</keyword>
<comment type="caution">
    <text evidence="10">The sequence shown here is derived from an EMBL/GenBank/DDBJ whole genome shotgun (WGS) entry which is preliminary data.</text>
</comment>
<dbReference type="PANTHER" id="PTHR43649:SF33">
    <property type="entry name" value="POLYGALACTURONAN_RHAMNOGALACTURONAN-BINDING PROTEIN YTCQ"/>
    <property type="match status" value="1"/>
</dbReference>
<keyword evidence="8" id="KW-0449">Lipoprotein</keyword>
<dbReference type="Pfam" id="PF13416">
    <property type="entry name" value="SBP_bac_8"/>
    <property type="match status" value="1"/>
</dbReference>
<keyword evidence="6" id="KW-0472">Membrane</keyword>
<dbReference type="GO" id="GO:0042597">
    <property type="term" value="C:periplasmic space"/>
    <property type="evidence" value="ECO:0007669"/>
    <property type="project" value="UniProtKB-SubCell"/>
</dbReference>
<evidence type="ECO:0000256" key="8">
    <source>
        <dbReference type="ARBA" id="ARBA00023288"/>
    </source>
</evidence>
<evidence type="ECO:0000256" key="2">
    <source>
        <dbReference type="ARBA" id="ARBA00008520"/>
    </source>
</evidence>
<gene>
    <name evidence="10" type="ORF">AGR7A_Lc50117</name>
</gene>
<dbReference type="EMBL" id="FCNP01000043">
    <property type="protein sequence ID" value="CVI62277.1"/>
    <property type="molecule type" value="Genomic_DNA"/>
</dbReference>